<dbReference type="GO" id="GO:0005576">
    <property type="term" value="C:extracellular region"/>
    <property type="evidence" value="ECO:0007669"/>
    <property type="project" value="UniProtKB-SubCell"/>
</dbReference>
<dbReference type="AlphaFoldDB" id="A0A6P6KK61"/>
<evidence type="ECO:0000256" key="4">
    <source>
        <dbReference type="ARBA" id="ARBA00023180"/>
    </source>
</evidence>
<keyword evidence="2" id="KW-0964">Secreted</keyword>
<feature type="region of interest" description="Disordered" evidence="5">
    <location>
        <begin position="268"/>
        <end position="301"/>
    </location>
</feature>
<dbReference type="PANTHER" id="PTHR15031">
    <property type="entry name" value="CARTILAGE INTERMEDIATE LAYER PROTEIN CLIP"/>
    <property type="match status" value="1"/>
</dbReference>
<dbReference type="GeneID" id="113051730"/>
<comment type="subcellular location">
    <subcellularLocation>
        <location evidence="1">Secreted</location>
    </subcellularLocation>
</comment>
<reference evidence="8" key="1">
    <citation type="submission" date="2025-08" db="UniProtKB">
        <authorList>
            <consortium name="RefSeq"/>
        </authorList>
    </citation>
    <scope>IDENTIFICATION</scope>
    <source>
        <strain evidence="8">Wakin</strain>
        <tissue evidence="8">Muscle</tissue>
    </source>
</reference>
<dbReference type="Pfam" id="PF13330">
    <property type="entry name" value="Mucin2_WxxW"/>
    <property type="match status" value="6"/>
</dbReference>
<organism evidence="7 8">
    <name type="scientific">Carassius auratus</name>
    <name type="common">Goldfish</name>
    <dbReference type="NCBI Taxonomy" id="7957"/>
    <lineage>
        <taxon>Eukaryota</taxon>
        <taxon>Metazoa</taxon>
        <taxon>Chordata</taxon>
        <taxon>Craniata</taxon>
        <taxon>Vertebrata</taxon>
        <taxon>Euteleostomi</taxon>
        <taxon>Actinopterygii</taxon>
        <taxon>Neopterygii</taxon>
        <taxon>Teleostei</taxon>
        <taxon>Ostariophysi</taxon>
        <taxon>Cypriniformes</taxon>
        <taxon>Cyprinidae</taxon>
        <taxon>Cyprininae</taxon>
        <taxon>Carassius</taxon>
    </lineage>
</organism>
<evidence type="ECO:0000256" key="1">
    <source>
        <dbReference type="ARBA" id="ARBA00004613"/>
    </source>
</evidence>
<keyword evidence="3" id="KW-0732">Signal</keyword>
<keyword evidence="4" id="KW-0325">Glycoprotein</keyword>
<dbReference type="OrthoDB" id="8959861at2759"/>
<evidence type="ECO:0000259" key="6">
    <source>
        <dbReference type="Pfam" id="PF13330"/>
    </source>
</evidence>
<feature type="domain" description="WxxW" evidence="6">
    <location>
        <begin position="455"/>
        <end position="542"/>
    </location>
</feature>
<feature type="compositionally biased region" description="Polar residues" evidence="5">
    <location>
        <begin position="422"/>
        <end position="435"/>
    </location>
</feature>
<evidence type="ECO:0000256" key="5">
    <source>
        <dbReference type="SAM" id="MobiDB-lite"/>
    </source>
</evidence>
<evidence type="ECO:0000256" key="3">
    <source>
        <dbReference type="ARBA" id="ARBA00022729"/>
    </source>
</evidence>
<feature type="domain" description="WxxW" evidence="6">
    <location>
        <begin position="597"/>
        <end position="684"/>
    </location>
</feature>
<name>A0A6P6KK61_CARAU</name>
<dbReference type="InterPro" id="IPR039675">
    <property type="entry name" value="CILP1/CILP2"/>
</dbReference>
<gene>
    <name evidence="8" type="primary">LOC113051730</name>
</gene>
<keyword evidence="7" id="KW-1185">Reference proteome</keyword>
<feature type="domain" description="WxxW" evidence="6">
    <location>
        <begin position="165"/>
        <end position="252"/>
    </location>
</feature>
<feature type="domain" description="WxxW" evidence="6">
    <location>
        <begin position="735"/>
        <end position="821"/>
    </location>
</feature>
<feature type="compositionally biased region" description="Polar residues" evidence="5">
    <location>
        <begin position="277"/>
        <end position="301"/>
    </location>
</feature>
<feature type="domain" description="WxxW" evidence="6">
    <location>
        <begin position="310"/>
        <end position="397"/>
    </location>
</feature>
<feature type="region of interest" description="Disordered" evidence="5">
    <location>
        <begin position="413"/>
        <end position="435"/>
    </location>
</feature>
<feature type="domain" description="WxxW" evidence="6">
    <location>
        <begin position="20"/>
        <end position="107"/>
    </location>
</feature>
<evidence type="ECO:0000313" key="8">
    <source>
        <dbReference type="RefSeq" id="XP_026071507.1"/>
    </source>
</evidence>
<dbReference type="KEGG" id="caua:113051730"/>
<evidence type="ECO:0000313" key="7">
    <source>
        <dbReference type="Proteomes" id="UP000515129"/>
    </source>
</evidence>
<dbReference type="Proteomes" id="UP000515129">
    <property type="component" value="Chromosome 32"/>
</dbReference>
<accession>A0A6P6KK61</accession>
<evidence type="ECO:0000256" key="2">
    <source>
        <dbReference type="ARBA" id="ARBA00022525"/>
    </source>
</evidence>
<sequence length="1008" mass="109255">MPSSITSKPVTSTSECTCHWSEVLDFGGPTVGPEGGIRVTIKKITDTYPSLCTAPKKVECYAKHYPRHSLLQLGQDIICNAKDGLLCLNKKQNITKQCFDYEIRVLCCNGKCDSSTQAATTSARLSLSRTTKPATASSSTASIQQKPSFITSKPVTSTSECNCHWSEALDFGGPTVGPEGGIRVTIKKITDTYPSLCTAPKKVECHAKHYPRHSLLQLGQDIICNAKDGLLCLNKKQNITKQCFDYEIRVLCCHGRCDSSTQAATTSARLSLSRTTKPATASSGTTSIQQMPSSITSKPVTSTSECTCQWSEVLDFGGPTVGPEGGIRVTIKKITDTYPSLCTAPKKVECYAKHYPRHSLLQLGQDIICNAKDGLLCLNKKQNITKQCFDYEIRVLCCNGKCDSSTQAATTSARLSLSRTTKPATASSGTASIQQKPSFITSKPVTSTSECNCHWSEALDFGGPTVGPEGGIRVTIKKITDTYPSLCTAPKKVECHAKHYPRHSLLQLGQDIICNAKDGLLCLNKNQNITKQCFDYNIRVLCCHGKCDNSTQTPTTPSRMSGLTTTTISSTLPATSTPSKTSKLSPTTPTPPCICQWSKWLNFGRPTTGPEGGKLIPVKIITDTHPMTCSIPQGIECRAKLYPRLPVSQLGQVVNCNLKDGLVCLNKKQNITQQCFDYEIRVLCCHRDCASATLPAALTLALLNSSSSVSTTIVSPTRAKTTTISKKSSECICQWSDWMDFGSPTTGPEGGEIIPVNSIMKTHFNISSVPTEVKCHAKLYPGLLLSQLGQVVTCNSVDGLVCLNKNQGVTQQCFDYEIQILHCHGLCGKSSKIRQTNQHFSNSTISTTRSLPIITGSTGGQITVHQDCVCEINGKTFKPESEIYNKTDGDGWCYTAKCVKMEAKKCEVITSSVPCLTTVLPSASKPLSGNCDKHMPPLKNGESIHVGNCSIDRCINGTVEHKAVQCDPVQYPVCKNKFQPLKVADESGCCFKYECQKIIDSQKNGAAF</sequence>
<dbReference type="RefSeq" id="XP_026071507.1">
    <property type="nucleotide sequence ID" value="XM_026215722.1"/>
</dbReference>
<dbReference type="InterPro" id="IPR025155">
    <property type="entry name" value="WxxW_domain"/>
</dbReference>
<protein>
    <submittedName>
        <fullName evidence="8">Mucin-5AC-like</fullName>
    </submittedName>
</protein>
<proteinExistence type="predicted"/>